<dbReference type="Pfam" id="PF02518">
    <property type="entry name" value="HATPase_c"/>
    <property type="match status" value="1"/>
</dbReference>
<dbReference type="CDD" id="cd01007">
    <property type="entry name" value="PBP2_BvgS_HisK_like"/>
    <property type="match status" value="2"/>
</dbReference>
<evidence type="ECO:0000256" key="15">
    <source>
        <dbReference type="SAM" id="SignalP"/>
    </source>
</evidence>
<dbReference type="PRINTS" id="PR00344">
    <property type="entry name" value="BCTRLSENSOR"/>
</dbReference>
<dbReference type="SMART" id="SM00388">
    <property type="entry name" value="HisKA"/>
    <property type="match status" value="1"/>
</dbReference>
<dbReference type="SUPFAM" id="SSF47384">
    <property type="entry name" value="Homodimeric domain of signal transducing histidine kinase"/>
    <property type="match status" value="1"/>
</dbReference>
<evidence type="ECO:0000256" key="10">
    <source>
        <dbReference type="ARBA" id="ARBA00022989"/>
    </source>
</evidence>
<evidence type="ECO:0000256" key="4">
    <source>
        <dbReference type="ARBA" id="ARBA00022553"/>
    </source>
</evidence>
<dbReference type="Proteomes" id="UP000012019">
    <property type="component" value="Unassembled WGS sequence"/>
</dbReference>
<dbReference type="SMART" id="SM00387">
    <property type="entry name" value="HATPase_c"/>
    <property type="match status" value="1"/>
</dbReference>
<dbReference type="AlphaFoldDB" id="M7P1N2"/>
<dbReference type="PANTHER" id="PTHR43047:SF72">
    <property type="entry name" value="OSMOSENSING HISTIDINE PROTEIN KINASE SLN1"/>
    <property type="match status" value="1"/>
</dbReference>
<feature type="signal peptide" evidence="15">
    <location>
        <begin position="1"/>
        <end position="25"/>
    </location>
</feature>
<dbReference type="SMART" id="SM00062">
    <property type="entry name" value="PBPb"/>
    <property type="match status" value="2"/>
</dbReference>
<comment type="caution">
    <text evidence="18">The sequence shown here is derived from an EMBL/GenBank/DDBJ whole genome shotgun (WGS) entry which is preliminary data.</text>
</comment>
<dbReference type="PATRIC" id="fig|1286106.3.peg.1155"/>
<dbReference type="Gene3D" id="3.40.50.2300">
    <property type="match status" value="1"/>
</dbReference>
<reference evidence="18 19" key="1">
    <citation type="journal article" date="2013" name="Genome Announc.">
        <title>Draft Genome Sequence of Methylophaga lonarensis MPLT, a Haloalkaliphilic (Non-Methane-Utilizing) Methylotroph.</title>
        <authorList>
            <person name="Shetty S.A."/>
            <person name="Marathe N.P."/>
            <person name="Munot H."/>
            <person name="Antony C.P."/>
            <person name="Dhotre D.P."/>
            <person name="Murrell J.C."/>
            <person name="Shouche Y.S."/>
        </authorList>
    </citation>
    <scope>NUCLEOTIDE SEQUENCE [LARGE SCALE GENOMIC DNA]</scope>
    <source>
        <strain evidence="18 19">MPL</strain>
    </source>
</reference>
<name>M7P1N2_9GAMM</name>
<dbReference type="InterPro" id="IPR001638">
    <property type="entry name" value="Solute-binding_3/MltF_N"/>
</dbReference>
<feature type="chain" id="PRO_5004082479" description="histidine kinase" evidence="15">
    <location>
        <begin position="26"/>
        <end position="1176"/>
    </location>
</feature>
<dbReference type="RefSeq" id="WP_009726155.1">
    <property type="nucleotide sequence ID" value="NZ_APHR01000027.1"/>
</dbReference>
<keyword evidence="8 18" id="KW-0418">Kinase</keyword>
<evidence type="ECO:0000313" key="18">
    <source>
        <dbReference type="EMBL" id="EMR13367.1"/>
    </source>
</evidence>
<evidence type="ECO:0000256" key="13">
    <source>
        <dbReference type="PROSITE-ProRule" id="PRU00169"/>
    </source>
</evidence>
<dbReference type="EMBL" id="APHR01000027">
    <property type="protein sequence ID" value="EMR13367.1"/>
    <property type="molecule type" value="Genomic_DNA"/>
</dbReference>
<dbReference type="Pfam" id="PF00512">
    <property type="entry name" value="HisKA"/>
    <property type="match status" value="1"/>
</dbReference>
<dbReference type="Pfam" id="PF00072">
    <property type="entry name" value="Response_reg"/>
    <property type="match status" value="1"/>
</dbReference>
<evidence type="ECO:0000256" key="2">
    <source>
        <dbReference type="ARBA" id="ARBA00004370"/>
    </source>
</evidence>
<feature type="coiled-coil region" evidence="14">
    <location>
        <begin position="674"/>
        <end position="701"/>
    </location>
</feature>
<dbReference type="SUPFAM" id="SSF55874">
    <property type="entry name" value="ATPase domain of HSP90 chaperone/DNA topoisomerase II/histidine kinase"/>
    <property type="match status" value="1"/>
</dbReference>
<sequence length="1176" mass="131665">MSLLRSNVCSRLLLCWLLLAAPAAAERPQFTDAEQQWIIDNPQITLGADYSWAPYDFANAEGEHDGIAADILALISEKSGLEIIVKPAVWAETLSNVENGLLHGLSCAAETPQRLSYLNFTAPYVSMSLGIITQQQRDDIHSVGDLTGKTVALNEGSYLHEWMVKHHPDIELLLTDSNDASLTAVSFSQADAYIGNIAVATIIMRERYLSNLKIAAPFPGLDTHASVAIHHDYPLLFNIIEKSLAAISTRERAAIMEKWYAASSAGTAFEILPAPKKSLHLSAEQQQWIAQSGPLIVGVDPYWPPFDYLDRQGEHRGIAADYLRLISERTGLQFEVAHLPDWPSVLEAARQGEIDIVAALSRNEEREQFLDLSDAFIEFPLAISSTQFGYLSGLQEFSGKRVGVVADYFPESVLRDHFPKIERVQVESIDDGFRLLAANRIDAYFDNIAAISYSTRQSGLTHLSTTVIPEFNADLHVGVVKGNEMLLSIINAALESISEEEHRAIEQRWLSVTVLETTDYTLLIQIMAGLLLVLLASAFWNRRLHKEVARRRASEQQLKESEAQLSKLINAMPISLLVTERKTGQILLANAWSYQELGFNEQQRSELSAREFYDPPSQREQIINKLDENGELRNELIEIRTLRGELIHTLLTVISINYRGIPAYLGFFLNINERIALEKSLKEAKAAAESANQAKSQFLANMSHEIRTPMNAILGFAELLGEQVNDARLKSFTHTIQSAGNTLMILINDILDLSKIEAGKLELVVTACHLRHLFEDISNMFALQLRQKDLALVLEIDDSLPDSVLLDPTRLRQILFNLLSNAVKFTDEGKITLRVKVRNHLEHLSKLDLLIEVEDTGVGIPAHEVAHIFESFTQQSGQDFRKYGGTGLGLSITQRLVEMMNGEITVQSKPGKGACFSIELREVSIASVIAERQLEQALSFDASRIKFRPATLLVVDDIEDNRQLITNLFADTKVKVIEAENGAEAVNIVKQQAIDLILMDIRMPVMDGYEAAERIKQMAPTIPIVALTASVMQSDYEKGRESQFDAYLRKPILKNDLFLTLSKYIRHEQTEPEPEQTDVDLSTLPAEQRQQIRERMDNEIQTLWLRARRSNSISDIHLFADSVAALASAYALPQLDRYATLLLERLAAFDIDGMQRLLKDFAELSKTLLNDSPDTE</sequence>
<dbReference type="FunFam" id="1.10.287.130:FF:000004">
    <property type="entry name" value="Ethylene receptor 1"/>
    <property type="match status" value="1"/>
</dbReference>
<dbReference type="PROSITE" id="PS50109">
    <property type="entry name" value="HIS_KIN"/>
    <property type="match status" value="1"/>
</dbReference>
<evidence type="ECO:0000256" key="6">
    <source>
        <dbReference type="ARBA" id="ARBA00022692"/>
    </source>
</evidence>
<keyword evidence="14" id="KW-0175">Coiled coil</keyword>
<dbReference type="eggNOG" id="COG0834">
    <property type="taxonomic scope" value="Bacteria"/>
</dbReference>
<evidence type="ECO:0000259" key="16">
    <source>
        <dbReference type="PROSITE" id="PS50109"/>
    </source>
</evidence>
<keyword evidence="9" id="KW-0067">ATP-binding</keyword>
<dbReference type="PROSITE" id="PS50110">
    <property type="entry name" value="RESPONSE_REGULATORY"/>
    <property type="match status" value="1"/>
</dbReference>
<dbReference type="FunFam" id="3.30.565.10:FF:000010">
    <property type="entry name" value="Sensor histidine kinase RcsC"/>
    <property type="match status" value="1"/>
</dbReference>
<dbReference type="InterPro" id="IPR001789">
    <property type="entry name" value="Sig_transdc_resp-reg_receiver"/>
</dbReference>
<evidence type="ECO:0000256" key="3">
    <source>
        <dbReference type="ARBA" id="ARBA00012438"/>
    </source>
</evidence>
<accession>M7P1N2</accession>
<keyword evidence="6" id="KW-0812">Transmembrane</keyword>
<evidence type="ECO:0000256" key="12">
    <source>
        <dbReference type="ARBA" id="ARBA00023136"/>
    </source>
</evidence>
<comment type="catalytic activity">
    <reaction evidence="1">
        <text>ATP + protein L-histidine = ADP + protein N-phospho-L-histidine.</text>
        <dbReference type="EC" id="2.7.13.3"/>
    </reaction>
</comment>
<dbReference type="CDD" id="cd00082">
    <property type="entry name" value="HisKA"/>
    <property type="match status" value="1"/>
</dbReference>
<evidence type="ECO:0000313" key="19">
    <source>
        <dbReference type="Proteomes" id="UP000012019"/>
    </source>
</evidence>
<dbReference type="GO" id="GO:0000155">
    <property type="term" value="F:phosphorelay sensor kinase activity"/>
    <property type="evidence" value="ECO:0007669"/>
    <property type="project" value="InterPro"/>
</dbReference>
<dbReference type="eggNOG" id="COG0784">
    <property type="taxonomic scope" value="Bacteria"/>
</dbReference>
<keyword evidence="5" id="KW-0808">Transferase</keyword>
<dbReference type="Gene3D" id="3.30.565.10">
    <property type="entry name" value="Histidine kinase-like ATPase, C-terminal domain"/>
    <property type="match status" value="1"/>
</dbReference>
<evidence type="ECO:0000259" key="17">
    <source>
        <dbReference type="PROSITE" id="PS50110"/>
    </source>
</evidence>
<dbReference type="InterPro" id="IPR035965">
    <property type="entry name" value="PAS-like_dom_sf"/>
</dbReference>
<dbReference type="Gene3D" id="1.10.287.130">
    <property type="match status" value="1"/>
</dbReference>
<dbReference type="eggNOG" id="COG2205">
    <property type="taxonomic scope" value="Bacteria"/>
</dbReference>
<dbReference type="Gene3D" id="3.30.450.20">
    <property type="entry name" value="PAS domain"/>
    <property type="match status" value="1"/>
</dbReference>
<dbReference type="GO" id="GO:0005886">
    <property type="term" value="C:plasma membrane"/>
    <property type="evidence" value="ECO:0007669"/>
    <property type="project" value="TreeGrafter"/>
</dbReference>
<dbReference type="SUPFAM" id="SSF52172">
    <property type="entry name" value="CheY-like"/>
    <property type="match status" value="1"/>
</dbReference>
<keyword evidence="19" id="KW-1185">Reference proteome</keyword>
<keyword evidence="15" id="KW-0732">Signal</keyword>
<evidence type="ECO:0000256" key="7">
    <source>
        <dbReference type="ARBA" id="ARBA00022741"/>
    </source>
</evidence>
<comment type="subcellular location">
    <subcellularLocation>
        <location evidence="2">Membrane</location>
    </subcellularLocation>
</comment>
<feature type="domain" description="Response regulatory" evidence="17">
    <location>
        <begin position="951"/>
        <end position="1065"/>
    </location>
</feature>
<dbReference type="PANTHER" id="PTHR43047">
    <property type="entry name" value="TWO-COMPONENT HISTIDINE PROTEIN KINASE"/>
    <property type="match status" value="1"/>
</dbReference>
<keyword evidence="7" id="KW-0547">Nucleotide-binding</keyword>
<protein>
    <recommendedName>
        <fullName evidence="3">histidine kinase</fullName>
        <ecNumber evidence="3">2.7.13.3</ecNumber>
    </recommendedName>
</protein>
<dbReference type="CDD" id="cd17546">
    <property type="entry name" value="REC_hyHK_CKI1_RcsC-like"/>
    <property type="match status" value="1"/>
</dbReference>
<dbReference type="CDD" id="cd16922">
    <property type="entry name" value="HATPase_EvgS-ArcB-TorS-like"/>
    <property type="match status" value="1"/>
</dbReference>
<feature type="domain" description="Histidine kinase" evidence="16">
    <location>
        <begin position="701"/>
        <end position="924"/>
    </location>
</feature>
<feature type="coiled-coil region" evidence="14">
    <location>
        <begin position="544"/>
        <end position="571"/>
    </location>
</feature>
<evidence type="ECO:0000256" key="14">
    <source>
        <dbReference type="SAM" id="Coils"/>
    </source>
</evidence>
<keyword evidence="12" id="KW-0472">Membrane</keyword>
<evidence type="ECO:0000256" key="8">
    <source>
        <dbReference type="ARBA" id="ARBA00022777"/>
    </source>
</evidence>
<proteinExistence type="predicted"/>
<dbReference type="STRING" id="1286106.MPL1_05759"/>
<dbReference type="SUPFAM" id="SSF53850">
    <property type="entry name" value="Periplasmic binding protein-like II"/>
    <property type="match status" value="2"/>
</dbReference>
<dbReference type="GO" id="GO:0009927">
    <property type="term" value="F:histidine phosphotransfer kinase activity"/>
    <property type="evidence" value="ECO:0007669"/>
    <property type="project" value="TreeGrafter"/>
</dbReference>
<dbReference type="InterPro" id="IPR005467">
    <property type="entry name" value="His_kinase_dom"/>
</dbReference>
<dbReference type="EC" id="2.7.13.3" evidence="3"/>
<dbReference type="InterPro" id="IPR003594">
    <property type="entry name" value="HATPase_dom"/>
</dbReference>
<keyword evidence="11" id="KW-0902">Two-component regulatory system</keyword>
<dbReference type="InterPro" id="IPR003661">
    <property type="entry name" value="HisK_dim/P_dom"/>
</dbReference>
<feature type="modified residue" description="4-aspartylphosphate" evidence="13">
    <location>
        <position position="1000"/>
    </location>
</feature>
<dbReference type="InterPro" id="IPR036097">
    <property type="entry name" value="HisK_dim/P_sf"/>
</dbReference>
<evidence type="ECO:0000256" key="11">
    <source>
        <dbReference type="ARBA" id="ARBA00023012"/>
    </source>
</evidence>
<dbReference type="InterPro" id="IPR011006">
    <property type="entry name" value="CheY-like_superfamily"/>
</dbReference>
<keyword evidence="10" id="KW-1133">Transmembrane helix</keyword>
<evidence type="ECO:0000256" key="9">
    <source>
        <dbReference type="ARBA" id="ARBA00022840"/>
    </source>
</evidence>
<dbReference type="InterPro" id="IPR036890">
    <property type="entry name" value="HATPase_C_sf"/>
</dbReference>
<dbReference type="SMART" id="SM00448">
    <property type="entry name" value="REC"/>
    <property type="match status" value="1"/>
</dbReference>
<dbReference type="Pfam" id="PF00497">
    <property type="entry name" value="SBP_bac_3"/>
    <property type="match status" value="2"/>
</dbReference>
<dbReference type="Gene3D" id="3.40.190.10">
    <property type="entry name" value="Periplasmic binding protein-like II"/>
    <property type="match status" value="4"/>
</dbReference>
<gene>
    <name evidence="18" type="ORF">MPL1_05759</name>
</gene>
<evidence type="ECO:0000256" key="1">
    <source>
        <dbReference type="ARBA" id="ARBA00000085"/>
    </source>
</evidence>
<organism evidence="18 19">
    <name type="scientific">Methylophaga lonarensis MPL</name>
    <dbReference type="NCBI Taxonomy" id="1286106"/>
    <lineage>
        <taxon>Bacteria</taxon>
        <taxon>Pseudomonadati</taxon>
        <taxon>Pseudomonadota</taxon>
        <taxon>Gammaproteobacteria</taxon>
        <taxon>Thiotrichales</taxon>
        <taxon>Piscirickettsiaceae</taxon>
        <taxon>Methylophaga</taxon>
    </lineage>
</organism>
<dbReference type="InterPro" id="IPR004358">
    <property type="entry name" value="Sig_transdc_His_kin-like_C"/>
</dbReference>
<dbReference type="SUPFAM" id="SSF55785">
    <property type="entry name" value="PYP-like sensor domain (PAS domain)"/>
    <property type="match status" value="1"/>
</dbReference>
<evidence type="ECO:0000256" key="5">
    <source>
        <dbReference type="ARBA" id="ARBA00022679"/>
    </source>
</evidence>
<dbReference type="GO" id="GO:0005524">
    <property type="term" value="F:ATP binding"/>
    <property type="evidence" value="ECO:0007669"/>
    <property type="project" value="UniProtKB-KW"/>
</dbReference>
<keyword evidence="4 13" id="KW-0597">Phosphoprotein</keyword>